<dbReference type="CDD" id="cd01657">
    <property type="entry name" value="Ribosomal_L7_archeal_euk"/>
    <property type="match status" value="1"/>
</dbReference>
<evidence type="ECO:0000313" key="3">
    <source>
        <dbReference type="EMBL" id="KAL0491344.1"/>
    </source>
</evidence>
<organism evidence="3 4">
    <name type="scientific">Acrasis kona</name>
    <dbReference type="NCBI Taxonomy" id="1008807"/>
    <lineage>
        <taxon>Eukaryota</taxon>
        <taxon>Discoba</taxon>
        <taxon>Heterolobosea</taxon>
        <taxon>Tetramitia</taxon>
        <taxon>Eutetramitia</taxon>
        <taxon>Acrasidae</taxon>
        <taxon>Acrasis</taxon>
    </lineage>
</organism>
<keyword evidence="2" id="KW-0687">Ribonucleoprotein</keyword>
<dbReference type="GO" id="GO:0000463">
    <property type="term" value="P:maturation of LSU-rRNA from tricistronic rRNA transcript (SSU-rRNA, 5.8S rRNA, LSU-rRNA)"/>
    <property type="evidence" value="ECO:0007669"/>
    <property type="project" value="TreeGrafter"/>
</dbReference>
<keyword evidence="1 3" id="KW-0689">Ribosomal protein</keyword>
<proteinExistence type="predicted"/>
<dbReference type="InterPro" id="IPR035808">
    <property type="entry name" value="Ribosomal_uL30_euk_arc"/>
</dbReference>
<dbReference type="PANTHER" id="PTHR11524">
    <property type="entry name" value="60S RIBOSOMAL PROTEIN L7"/>
    <property type="match status" value="1"/>
</dbReference>
<dbReference type="Gene3D" id="1.10.15.30">
    <property type="match status" value="1"/>
</dbReference>
<dbReference type="GO" id="GO:0003723">
    <property type="term" value="F:RNA binding"/>
    <property type="evidence" value="ECO:0007669"/>
    <property type="project" value="TreeGrafter"/>
</dbReference>
<dbReference type="AlphaFoldDB" id="A0AAW2ZQ41"/>
<evidence type="ECO:0000256" key="2">
    <source>
        <dbReference type="ARBA" id="ARBA00023274"/>
    </source>
</evidence>
<reference evidence="3 4" key="1">
    <citation type="submission" date="2024-03" db="EMBL/GenBank/DDBJ databases">
        <title>The Acrasis kona genome and developmental transcriptomes reveal deep origins of eukaryotic multicellular pathways.</title>
        <authorList>
            <person name="Sheikh S."/>
            <person name="Fu C.-J."/>
            <person name="Brown M.W."/>
            <person name="Baldauf S.L."/>
        </authorList>
    </citation>
    <scope>NUCLEOTIDE SEQUENCE [LARGE SCALE GENOMIC DNA]</scope>
    <source>
        <strain evidence="3 4">ATCC MYA-3509</strain>
    </source>
</reference>
<accession>A0AAW2ZQ41</accession>
<dbReference type="InterPro" id="IPR039699">
    <property type="entry name" value="Ribosomal_uL30"/>
</dbReference>
<dbReference type="Gene3D" id="3.30.1390.20">
    <property type="entry name" value="Ribosomal protein L30, ferredoxin-like fold domain"/>
    <property type="match status" value="1"/>
</dbReference>
<dbReference type="PANTHER" id="PTHR11524:SF16">
    <property type="entry name" value="LARGE RIBOSOMAL SUBUNIT PROTEIN UL30"/>
    <property type="match status" value="1"/>
</dbReference>
<keyword evidence="4" id="KW-1185">Reference proteome</keyword>
<sequence length="117" mass="13489">MLRLVQPFVAWGYVDHATVRALVYKRGYAKINGQRIPIVNNADVANSLEKHDVICVEDVINQLHTVGPKFKEVQQFLWPFKLRTPKGGYESIKKHFILGGSFGNREEYMTDLVQRML</sequence>
<protein>
    <submittedName>
        <fullName evidence="3">Ribosomal protein L7</fullName>
    </submittedName>
</protein>
<name>A0AAW2ZQ41_9EUKA</name>
<comment type="caution">
    <text evidence="3">The sequence shown here is derived from an EMBL/GenBank/DDBJ whole genome shotgun (WGS) entry which is preliminary data.</text>
</comment>
<dbReference type="Proteomes" id="UP001431209">
    <property type="component" value="Unassembled WGS sequence"/>
</dbReference>
<dbReference type="InterPro" id="IPR036919">
    <property type="entry name" value="Ribo_uL30_ferredoxin-like_sf"/>
</dbReference>
<gene>
    <name evidence="3" type="ORF">AKO1_009916</name>
</gene>
<evidence type="ECO:0000313" key="4">
    <source>
        <dbReference type="Proteomes" id="UP001431209"/>
    </source>
</evidence>
<dbReference type="EMBL" id="JAOPGA020001789">
    <property type="protein sequence ID" value="KAL0491344.1"/>
    <property type="molecule type" value="Genomic_DNA"/>
</dbReference>
<dbReference type="GO" id="GO:0003735">
    <property type="term" value="F:structural constituent of ribosome"/>
    <property type="evidence" value="ECO:0007669"/>
    <property type="project" value="TreeGrafter"/>
</dbReference>
<dbReference type="SUPFAM" id="SSF55129">
    <property type="entry name" value="Ribosomal protein L30p/L7e"/>
    <property type="match status" value="1"/>
</dbReference>
<dbReference type="GO" id="GO:0022625">
    <property type="term" value="C:cytosolic large ribosomal subunit"/>
    <property type="evidence" value="ECO:0007669"/>
    <property type="project" value="TreeGrafter"/>
</dbReference>
<evidence type="ECO:0000256" key="1">
    <source>
        <dbReference type="ARBA" id="ARBA00022980"/>
    </source>
</evidence>